<keyword evidence="2" id="KW-0723">Serine/threonine-protein kinase</keyword>
<dbReference type="GO" id="GO:0005886">
    <property type="term" value="C:plasma membrane"/>
    <property type="evidence" value="ECO:0007669"/>
    <property type="project" value="TreeGrafter"/>
</dbReference>
<dbReference type="PANTHER" id="PTHR27002">
    <property type="entry name" value="RECEPTOR-LIKE SERINE/THREONINE-PROTEIN KINASE SD1-8"/>
    <property type="match status" value="1"/>
</dbReference>
<proteinExistence type="predicted"/>
<dbReference type="Proteomes" id="UP000298416">
    <property type="component" value="Unassembled WGS sequence"/>
</dbReference>
<sequence length="235" mass="26383">MATDDVSLSPIKAGHGGFGTVYKGKLPNGLEIAVKRLSRDSGQGDMEFKNEVLLLAKLQHKYLVRLLGFVLEGMEKVLVYEFVQNASLDNFIFVKHLVLDWEKRYKIIGGIARGILYLHEDSRLRNIHRDLKASNILLDNEMRPKIADFGMARLFRQDETHGNTSRIEDPADRPTMASVVPSEPAFYAATGYGSDASLIHNSDSSYSHHNTSSRQTQQSHRSSQNDMSIADLYPC</sequence>
<dbReference type="PANTHER" id="PTHR27002:SF181">
    <property type="entry name" value="RECEPTOR-LIKE SERINE_THREONINE-PROTEIN KINASE"/>
    <property type="match status" value="1"/>
</dbReference>
<name>A0A8X8ZGB4_SALSN</name>
<dbReference type="SUPFAM" id="SSF56112">
    <property type="entry name" value="Protein kinase-like (PK-like)"/>
    <property type="match status" value="1"/>
</dbReference>
<dbReference type="Gene3D" id="1.10.510.10">
    <property type="entry name" value="Transferase(Phosphotransferase) domain 1"/>
    <property type="match status" value="1"/>
</dbReference>
<feature type="compositionally biased region" description="Low complexity" evidence="9">
    <location>
        <begin position="200"/>
        <end position="225"/>
    </location>
</feature>
<dbReference type="InterPro" id="IPR011009">
    <property type="entry name" value="Kinase-like_dom_sf"/>
</dbReference>
<dbReference type="GO" id="GO:0004674">
    <property type="term" value="F:protein serine/threonine kinase activity"/>
    <property type="evidence" value="ECO:0007669"/>
    <property type="project" value="UniProtKB-KW"/>
</dbReference>
<dbReference type="SMART" id="SM00220">
    <property type="entry name" value="S_TKc"/>
    <property type="match status" value="1"/>
</dbReference>
<accession>A0A8X8ZGB4</accession>
<keyword evidence="12" id="KW-1185">Reference proteome</keyword>
<evidence type="ECO:0000256" key="6">
    <source>
        <dbReference type="ARBA" id="ARBA00022840"/>
    </source>
</evidence>
<evidence type="ECO:0000313" key="12">
    <source>
        <dbReference type="Proteomes" id="UP000298416"/>
    </source>
</evidence>
<evidence type="ECO:0000256" key="4">
    <source>
        <dbReference type="ARBA" id="ARBA00022741"/>
    </source>
</evidence>
<gene>
    <name evidence="11" type="ORF">SASPL_135113</name>
</gene>
<evidence type="ECO:0000256" key="9">
    <source>
        <dbReference type="SAM" id="MobiDB-lite"/>
    </source>
</evidence>
<feature type="region of interest" description="Disordered" evidence="9">
    <location>
        <begin position="199"/>
        <end position="235"/>
    </location>
</feature>
<organism evidence="11">
    <name type="scientific">Salvia splendens</name>
    <name type="common">Scarlet sage</name>
    <dbReference type="NCBI Taxonomy" id="180675"/>
    <lineage>
        <taxon>Eukaryota</taxon>
        <taxon>Viridiplantae</taxon>
        <taxon>Streptophyta</taxon>
        <taxon>Embryophyta</taxon>
        <taxon>Tracheophyta</taxon>
        <taxon>Spermatophyta</taxon>
        <taxon>Magnoliopsida</taxon>
        <taxon>eudicotyledons</taxon>
        <taxon>Gunneridae</taxon>
        <taxon>Pentapetalae</taxon>
        <taxon>asterids</taxon>
        <taxon>lamiids</taxon>
        <taxon>Lamiales</taxon>
        <taxon>Lamiaceae</taxon>
        <taxon>Nepetoideae</taxon>
        <taxon>Mentheae</taxon>
        <taxon>Salviinae</taxon>
        <taxon>Salvia</taxon>
        <taxon>Salvia subgen. Calosphace</taxon>
        <taxon>core Calosphace</taxon>
    </lineage>
</organism>
<evidence type="ECO:0000256" key="3">
    <source>
        <dbReference type="ARBA" id="ARBA00022679"/>
    </source>
</evidence>
<dbReference type="FunFam" id="1.10.510.10:FF:001023">
    <property type="entry name" value="Os07g0541700 protein"/>
    <property type="match status" value="1"/>
</dbReference>
<evidence type="ECO:0000256" key="7">
    <source>
        <dbReference type="ARBA" id="ARBA00047899"/>
    </source>
</evidence>
<evidence type="ECO:0000256" key="8">
    <source>
        <dbReference type="ARBA" id="ARBA00048679"/>
    </source>
</evidence>
<dbReference type="PROSITE" id="PS50011">
    <property type="entry name" value="PROTEIN_KINASE_DOM"/>
    <property type="match status" value="1"/>
</dbReference>
<reference evidence="11" key="1">
    <citation type="submission" date="2018-01" db="EMBL/GenBank/DDBJ databases">
        <authorList>
            <person name="Mao J.F."/>
        </authorList>
    </citation>
    <scope>NUCLEOTIDE SEQUENCE</scope>
    <source>
        <strain evidence="11">Huo1</strain>
        <tissue evidence="11">Leaf</tissue>
    </source>
</reference>
<keyword evidence="5" id="KW-0418">Kinase</keyword>
<comment type="catalytic activity">
    <reaction evidence="7">
        <text>L-threonyl-[protein] + ATP = O-phospho-L-threonyl-[protein] + ADP + H(+)</text>
        <dbReference type="Rhea" id="RHEA:46608"/>
        <dbReference type="Rhea" id="RHEA-COMP:11060"/>
        <dbReference type="Rhea" id="RHEA-COMP:11605"/>
        <dbReference type="ChEBI" id="CHEBI:15378"/>
        <dbReference type="ChEBI" id="CHEBI:30013"/>
        <dbReference type="ChEBI" id="CHEBI:30616"/>
        <dbReference type="ChEBI" id="CHEBI:61977"/>
        <dbReference type="ChEBI" id="CHEBI:456216"/>
        <dbReference type="EC" id="2.7.11.1"/>
    </reaction>
</comment>
<dbReference type="GO" id="GO:0005524">
    <property type="term" value="F:ATP binding"/>
    <property type="evidence" value="ECO:0007669"/>
    <property type="project" value="UniProtKB-KW"/>
</dbReference>
<dbReference type="AlphaFoldDB" id="A0A8X8ZGB4"/>
<comment type="caution">
    <text evidence="11">The sequence shown here is derived from an EMBL/GenBank/DDBJ whole genome shotgun (WGS) entry which is preliminary data.</text>
</comment>
<dbReference type="InterPro" id="IPR001245">
    <property type="entry name" value="Ser-Thr/Tyr_kinase_cat_dom"/>
</dbReference>
<feature type="domain" description="Protein kinase" evidence="10">
    <location>
        <begin position="7"/>
        <end position="235"/>
    </location>
</feature>
<keyword evidence="3" id="KW-0808">Transferase</keyword>
<protein>
    <recommendedName>
        <fullName evidence="1">non-specific serine/threonine protein kinase</fullName>
        <ecNumber evidence="1">2.7.11.1</ecNumber>
    </recommendedName>
</protein>
<reference evidence="11" key="2">
    <citation type="submission" date="2020-08" db="EMBL/GenBank/DDBJ databases">
        <title>Plant Genome Project.</title>
        <authorList>
            <person name="Zhang R.-G."/>
        </authorList>
    </citation>
    <scope>NUCLEOTIDE SEQUENCE</scope>
    <source>
        <strain evidence="11">Huo1</strain>
        <tissue evidence="11">Leaf</tissue>
    </source>
</reference>
<evidence type="ECO:0000256" key="1">
    <source>
        <dbReference type="ARBA" id="ARBA00012513"/>
    </source>
</evidence>
<dbReference type="InterPro" id="IPR000719">
    <property type="entry name" value="Prot_kinase_dom"/>
</dbReference>
<dbReference type="EMBL" id="PNBA02000013">
    <property type="protein sequence ID" value="KAG6402899.1"/>
    <property type="molecule type" value="Genomic_DNA"/>
</dbReference>
<keyword evidence="6" id="KW-0067">ATP-binding</keyword>
<keyword evidence="4" id="KW-0547">Nucleotide-binding</keyword>
<dbReference type="Pfam" id="PF07714">
    <property type="entry name" value="PK_Tyr_Ser-Thr"/>
    <property type="match status" value="1"/>
</dbReference>
<comment type="catalytic activity">
    <reaction evidence="8">
        <text>L-seryl-[protein] + ATP = O-phospho-L-seryl-[protein] + ADP + H(+)</text>
        <dbReference type="Rhea" id="RHEA:17989"/>
        <dbReference type="Rhea" id="RHEA-COMP:9863"/>
        <dbReference type="Rhea" id="RHEA-COMP:11604"/>
        <dbReference type="ChEBI" id="CHEBI:15378"/>
        <dbReference type="ChEBI" id="CHEBI:29999"/>
        <dbReference type="ChEBI" id="CHEBI:30616"/>
        <dbReference type="ChEBI" id="CHEBI:83421"/>
        <dbReference type="ChEBI" id="CHEBI:456216"/>
        <dbReference type="EC" id="2.7.11.1"/>
    </reaction>
</comment>
<evidence type="ECO:0000313" key="11">
    <source>
        <dbReference type="EMBL" id="KAG6402899.1"/>
    </source>
</evidence>
<dbReference type="EC" id="2.7.11.1" evidence="1"/>
<evidence type="ECO:0000256" key="2">
    <source>
        <dbReference type="ARBA" id="ARBA00022527"/>
    </source>
</evidence>
<evidence type="ECO:0000259" key="10">
    <source>
        <dbReference type="PROSITE" id="PS50011"/>
    </source>
</evidence>
<dbReference type="Gene3D" id="3.30.200.20">
    <property type="entry name" value="Phosphorylase Kinase, domain 1"/>
    <property type="match status" value="1"/>
</dbReference>
<evidence type="ECO:0000256" key="5">
    <source>
        <dbReference type="ARBA" id="ARBA00022777"/>
    </source>
</evidence>